<dbReference type="InterPro" id="IPR036371">
    <property type="entry name" value="TPK_B1-bd_sf"/>
</dbReference>
<reference evidence="7 8" key="1">
    <citation type="submission" date="2015-06" db="EMBL/GenBank/DDBJ databases">
        <authorList>
            <person name="Wibberg Daniel"/>
        </authorList>
    </citation>
    <scope>NUCLEOTIDE SEQUENCE [LARGE SCALE GENOMIC DNA]</scope>
    <source>
        <strain evidence="7 8">T3/55T</strain>
    </source>
</reference>
<organism evidence="7 8">
    <name type="scientific">Herbinix hemicellulosilytica</name>
    <dbReference type="NCBI Taxonomy" id="1564487"/>
    <lineage>
        <taxon>Bacteria</taxon>
        <taxon>Bacillati</taxon>
        <taxon>Bacillota</taxon>
        <taxon>Clostridia</taxon>
        <taxon>Lachnospirales</taxon>
        <taxon>Lachnospiraceae</taxon>
        <taxon>Herbinix</taxon>
    </lineage>
</organism>
<gene>
    <name evidence="7" type="ORF">HHT355_1455</name>
</gene>
<dbReference type="Pfam" id="PF04265">
    <property type="entry name" value="TPK_B1_binding"/>
    <property type="match status" value="1"/>
</dbReference>
<keyword evidence="4" id="KW-0067">ATP-binding</keyword>
<dbReference type="EMBL" id="CVTD020000016">
    <property type="protein sequence ID" value="CRZ34656.1"/>
    <property type="molecule type" value="Genomic_DNA"/>
</dbReference>
<dbReference type="InterPro" id="IPR007373">
    <property type="entry name" value="Thiamin_PyroPKinase_B1-bd"/>
</dbReference>
<keyword evidence="8" id="KW-1185">Reference proteome</keyword>
<dbReference type="GO" id="GO:0004788">
    <property type="term" value="F:thiamine diphosphokinase activity"/>
    <property type="evidence" value="ECO:0007669"/>
    <property type="project" value="UniProtKB-UniRule"/>
</dbReference>
<evidence type="ECO:0000313" key="7">
    <source>
        <dbReference type="EMBL" id="CRZ34656.1"/>
    </source>
</evidence>
<name>A0A0H5SIN8_HERHM</name>
<dbReference type="SUPFAM" id="SSF63862">
    <property type="entry name" value="Thiamin pyrophosphokinase, substrate-binding domain"/>
    <property type="match status" value="1"/>
</dbReference>
<dbReference type="AlphaFoldDB" id="A0A0H5SIN8"/>
<dbReference type="SMART" id="SM00983">
    <property type="entry name" value="TPK_B1_binding"/>
    <property type="match status" value="1"/>
</dbReference>
<dbReference type="GO" id="GO:0009229">
    <property type="term" value="P:thiamine diphosphate biosynthetic process"/>
    <property type="evidence" value="ECO:0007669"/>
    <property type="project" value="InterPro"/>
</dbReference>
<keyword evidence="2" id="KW-0547">Nucleotide-binding</keyword>
<dbReference type="PANTHER" id="PTHR41299:SF1">
    <property type="entry name" value="THIAMINE PYROPHOSPHOKINASE"/>
    <property type="match status" value="1"/>
</dbReference>
<dbReference type="GO" id="GO:0005524">
    <property type="term" value="F:ATP binding"/>
    <property type="evidence" value="ECO:0007669"/>
    <property type="project" value="UniProtKB-KW"/>
</dbReference>
<dbReference type="GO" id="GO:0030975">
    <property type="term" value="F:thiamine binding"/>
    <property type="evidence" value="ECO:0007669"/>
    <property type="project" value="InterPro"/>
</dbReference>
<keyword evidence="1" id="KW-0808">Transferase</keyword>
<feature type="domain" description="Thiamin pyrophosphokinase thiamin-binding" evidence="6">
    <location>
        <begin position="148"/>
        <end position="214"/>
    </location>
</feature>
<dbReference type="Proteomes" id="UP000236497">
    <property type="component" value="Unassembled WGS sequence"/>
</dbReference>
<dbReference type="PANTHER" id="PTHR41299">
    <property type="entry name" value="THIAMINE PYROPHOSPHOKINASE"/>
    <property type="match status" value="1"/>
</dbReference>
<evidence type="ECO:0000259" key="6">
    <source>
        <dbReference type="SMART" id="SM00983"/>
    </source>
</evidence>
<evidence type="ECO:0000256" key="5">
    <source>
        <dbReference type="NCBIfam" id="TIGR01378"/>
    </source>
</evidence>
<evidence type="ECO:0000256" key="1">
    <source>
        <dbReference type="ARBA" id="ARBA00022679"/>
    </source>
</evidence>
<evidence type="ECO:0000313" key="8">
    <source>
        <dbReference type="Proteomes" id="UP000236497"/>
    </source>
</evidence>
<dbReference type="InterPro" id="IPR006282">
    <property type="entry name" value="Thi_PPkinase"/>
</dbReference>
<dbReference type="InterPro" id="IPR007371">
    <property type="entry name" value="TPK_catalytic"/>
</dbReference>
<dbReference type="GO" id="GO:0006772">
    <property type="term" value="P:thiamine metabolic process"/>
    <property type="evidence" value="ECO:0007669"/>
    <property type="project" value="UniProtKB-UniRule"/>
</dbReference>
<keyword evidence="3" id="KW-0418">Kinase</keyword>
<dbReference type="CDD" id="cd07995">
    <property type="entry name" value="TPK"/>
    <property type="match status" value="1"/>
</dbReference>
<dbReference type="EC" id="2.7.6.2" evidence="5"/>
<dbReference type="GO" id="GO:0016301">
    <property type="term" value="F:kinase activity"/>
    <property type="evidence" value="ECO:0007669"/>
    <property type="project" value="UniProtKB-KW"/>
</dbReference>
<evidence type="ECO:0000256" key="2">
    <source>
        <dbReference type="ARBA" id="ARBA00022741"/>
    </source>
</evidence>
<accession>A0A0H5SIN8</accession>
<protein>
    <recommendedName>
        <fullName evidence="5">Thiamine diphosphokinase</fullName>
        <ecNumber evidence="5">2.7.6.2</ecNumber>
    </recommendedName>
</protein>
<dbReference type="SUPFAM" id="SSF63999">
    <property type="entry name" value="Thiamin pyrophosphokinase, catalytic domain"/>
    <property type="match status" value="1"/>
</dbReference>
<dbReference type="InterPro" id="IPR036759">
    <property type="entry name" value="TPK_catalytic_sf"/>
</dbReference>
<evidence type="ECO:0000256" key="3">
    <source>
        <dbReference type="ARBA" id="ARBA00022777"/>
    </source>
</evidence>
<proteinExistence type="predicted"/>
<dbReference type="Pfam" id="PF04263">
    <property type="entry name" value="TPK_catalytic"/>
    <property type="match status" value="1"/>
</dbReference>
<dbReference type="RefSeq" id="WP_158245921.1">
    <property type="nucleotide sequence ID" value="NZ_CVTD020000016.1"/>
</dbReference>
<dbReference type="Gene3D" id="3.40.50.10240">
    <property type="entry name" value="Thiamin pyrophosphokinase, catalytic domain"/>
    <property type="match status" value="1"/>
</dbReference>
<dbReference type="NCBIfam" id="TIGR01378">
    <property type="entry name" value="thi_PPkinase"/>
    <property type="match status" value="1"/>
</dbReference>
<evidence type="ECO:0000256" key="4">
    <source>
        <dbReference type="ARBA" id="ARBA00022840"/>
    </source>
</evidence>
<sequence length="221" mass="24627">MSNNISKNKVLIVTGGSIEHDFLRSLILNEQYSVIIAADKGLLALDRLNILPDYILGDFDSAGSEILSKYREKSIPIMTFPSQKDMTDTELAFELALTKKPSVIDFAGATGTRLDHTLANINLLYVALEKKIDAKIIDANNKIYLKAENFVIKKDKQYGNFVSLLPFTYQVKGLKLRGFKYPLDGIILKKGSSLGISNEITDKEGIVEFDDGILTVFETRD</sequence>
<dbReference type="InterPro" id="IPR053149">
    <property type="entry name" value="TPK"/>
</dbReference>